<dbReference type="PROSITE" id="PS50850">
    <property type="entry name" value="MFS"/>
    <property type="match status" value="1"/>
</dbReference>
<evidence type="ECO:0000313" key="9">
    <source>
        <dbReference type="Proteomes" id="UP000494329"/>
    </source>
</evidence>
<keyword evidence="4 6" id="KW-0472">Membrane</keyword>
<dbReference type="InterPro" id="IPR050382">
    <property type="entry name" value="MFS_Na/Anion_cotransporter"/>
</dbReference>
<evidence type="ECO:0000256" key="6">
    <source>
        <dbReference type="SAM" id="Phobius"/>
    </source>
</evidence>
<reference evidence="8 9" key="1">
    <citation type="submission" date="2020-04" db="EMBL/GenBank/DDBJ databases">
        <authorList>
            <person name="De Canck E."/>
        </authorList>
    </citation>
    <scope>NUCLEOTIDE SEQUENCE [LARGE SCALE GENOMIC DNA]</scope>
    <source>
        <strain evidence="8 9">LMG 29739</strain>
    </source>
</reference>
<accession>A0A6J5DF78</accession>
<gene>
    <name evidence="8" type="primary">exuT_1</name>
    <name evidence="8" type="ORF">LMG29739_01404</name>
</gene>
<keyword evidence="9" id="KW-1185">Reference proteome</keyword>
<organism evidence="8 9">
    <name type="scientific">Paraburkholderia solisilvae</name>
    <dbReference type="NCBI Taxonomy" id="624376"/>
    <lineage>
        <taxon>Bacteria</taxon>
        <taxon>Pseudomonadati</taxon>
        <taxon>Pseudomonadota</taxon>
        <taxon>Betaproteobacteria</taxon>
        <taxon>Burkholderiales</taxon>
        <taxon>Burkholderiaceae</taxon>
        <taxon>Paraburkholderia</taxon>
    </lineage>
</organism>
<sequence length="433" mass="46112">MQKRLGWVMVVMLFTAGGISFLDRAALSIVAPMILRDLNLSTSSLGIIFSAFFIGYSLLCFLGGMAGDRFGPKRVLLWAMVLWSLFCGLTAASTTFVSLLVIRVLFGMAEGPFLSNANKLIGNWIPVRRRAMAISVAQSGTTLGGAIAGPVVGVIALSYGWRVSFIAIAAIGILWIIGWLLIGKDAPAARAVAVRGDHAVARPVDAETRSLGSYLRQPAVLAIAFAFFGFGYLLYFFLSWFPSYLTMERHLSIRDMSGVSMLPWLMGFVGYIAGGVASDWILKITGRAVFARKIVLVIGLLVAAVCVALAGFATAVWSAVALMGTSIFFLYMSANSYWALILDMIEEARVGAVGGYVHMFGNFAGVLAPTATGFIVQQTGSFTSAFALAGVIALSGSICIALFVRRPPCKQEAAPHDEPHQGAEMNSGSGLAN</sequence>
<dbReference type="Proteomes" id="UP000494329">
    <property type="component" value="Unassembled WGS sequence"/>
</dbReference>
<keyword evidence="3 6" id="KW-1133">Transmembrane helix</keyword>
<proteinExistence type="predicted"/>
<feature type="transmembrane region" description="Helical" evidence="6">
    <location>
        <begin position="261"/>
        <end position="282"/>
    </location>
</feature>
<protein>
    <submittedName>
        <fullName evidence="8">Hexuronate transporter</fullName>
    </submittedName>
</protein>
<feature type="domain" description="Major facilitator superfamily (MFS) profile" evidence="7">
    <location>
        <begin position="9"/>
        <end position="408"/>
    </location>
</feature>
<dbReference type="InterPro" id="IPR020846">
    <property type="entry name" value="MFS_dom"/>
</dbReference>
<evidence type="ECO:0000256" key="1">
    <source>
        <dbReference type="ARBA" id="ARBA00004141"/>
    </source>
</evidence>
<dbReference type="AlphaFoldDB" id="A0A6J5DF78"/>
<dbReference type="InterPro" id="IPR036259">
    <property type="entry name" value="MFS_trans_sf"/>
</dbReference>
<feature type="transmembrane region" description="Helical" evidence="6">
    <location>
        <begin position="75"/>
        <end position="106"/>
    </location>
</feature>
<dbReference type="Pfam" id="PF07690">
    <property type="entry name" value="MFS_1"/>
    <property type="match status" value="1"/>
</dbReference>
<dbReference type="GO" id="GO:0022857">
    <property type="term" value="F:transmembrane transporter activity"/>
    <property type="evidence" value="ECO:0007669"/>
    <property type="project" value="InterPro"/>
</dbReference>
<dbReference type="InterPro" id="IPR011701">
    <property type="entry name" value="MFS"/>
</dbReference>
<dbReference type="EMBL" id="CADIKF010000008">
    <property type="protein sequence ID" value="CAB3752074.1"/>
    <property type="molecule type" value="Genomic_DNA"/>
</dbReference>
<feature type="transmembrane region" description="Helical" evidence="6">
    <location>
        <begin position="294"/>
        <end position="313"/>
    </location>
</feature>
<evidence type="ECO:0000256" key="3">
    <source>
        <dbReference type="ARBA" id="ARBA00022989"/>
    </source>
</evidence>
<comment type="subcellular location">
    <subcellularLocation>
        <location evidence="1">Membrane</location>
        <topology evidence="1">Multi-pass membrane protein</topology>
    </subcellularLocation>
</comment>
<evidence type="ECO:0000256" key="4">
    <source>
        <dbReference type="ARBA" id="ARBA00023136"/>
    </source>
</evidence>
<evidence type="ECO:0000256" key="2">
    <source>
        <dbReference type="ARBA" id="ARBA00022692"/>
    </source>
</evidence>
<feature type="transmembrane region" description="Helical" evidence="6">
    <location>
        <begin position="159"/>
        <end position="182"/>
    </location>
</feature>
<name>A0A6J5DF78_9BURK</name>
<feature type="region of interest" description="Disordered" evidence="5">
    <location>
        <begin position="412"/>
        <end position="433"/>
    </location>
</feature>
<dbReference type="PANTHER" id="PTHR11662">
    <property type="entry name" value="SOLUTE CARRIER FAMILY 17"/>
    <property type="match status" value="1"/>
</dbReference>
<feature type="transmembrane region" description="Helical" evidence="6">
    <location>
        <begin position="319"/>
        <end position="341"/>
    </location>
</feature>
<dbReference type="PANTHER" id="PTHR11662:SF399">
    <property type="entry name" value="FI19708P1-RELATED"/>
    <property type="match status" value="1"/>
</dbReference>
<dbReference type="CDD" id="cd17319">
    <property type="entry name" value="MFS_ExuT_GudP_like"/>
    <property type="match status" value="1"/>
</dbReference>
<feature type="transmembrane region" description="Helical" evidence="6">
    <location>
        <begin position="382"/>
        <end position="404"/>
    </location>
</feature>
<dbReference type="GO" id="GO:0016020">
    <property type="term" value="C:membrane"/>
    <property type="evidence" value="ECO:0007669"/>
    <property type="project" value="UniProtKB-SubCell"/>
</dbReference>
<evidence type="ECO:0000256" key="5">
    <source>
        <dbReference type="SAM" id="MobiDB-lite"/>
    </source>
</evidence>
<dbReference type="SUPFAM" id="SSF103473">
    <property type="entry name" value="MFS general substrate transporter"/>
    <property type="match status" value="1"/>
</dbReference>
<evidence type="ECO:0000313" key="8">
    <source>
        <dbReference type="EMBL" id="CAB3752074.1"/>
    </source>
</evidence>
<feature type="transmembrane region" description="Helical" evidence="6">
    <location>
        <begin position="219"/>
        <end position="241"/>
    </location>
</feature>
<dbReference type="Gene3D" id="1.20.1250.20">
    <property type="entry name" value="MFS general substrate transporter like domains"/>
    <property type="match status" value="2"/>
</dbReference>
<keyword evidence="2 6" id="KW-0812">Transmembrane</keyword>
<feature type="transmembrane region" description="Helical" evidence="6">
    <location>
        <begin position="353"/>
        <end position="376"/>
    </location>
</feature>
<feature type="compositionally biased region" description="Polar residues" evidence="5">
    <location>
        <begin position="424"/>
        <end position="433"/>
    </location>
</feature>
<feature type="transmembrane region" description="Helical" evidence="6">
    <location>
        <begin position="44"/>
        <end position="63"/>
    </location>
</feature>
<evidence type="ECO:0000259" key="7">
    <source>
        <dbReference type="PROSITE" id="PS50850"/>
    </source>
</evidence>